<dbReference type="InterPro" id="IPR002731">
    <property type="entry name" value="ATPase_BadF"/>
</dbReference>
<evidence type="ECO:0000259" key="1">
    <source>
        <dbReference type="Pfam" id="PF01869"/>
    </source>
</evidence>
<feature type="domain" description="ATPase BadF/BadG/BcrA/BcrD type" evidence="1">
    <location>
        <begin position="4"/>
        <end position="258"/>
    </location>
</feature>
<gene>
    <name evidence="2" type="ORF">C4N9_03365</name>
</gene>
<dbReference type="Pfam" id="PF01869">
    <property type="entry name" value="BcrAD_BadFG"/>
    <property type="match status" value="1"/>
</dbReference>
<proteinExistence type="predicted"/>
<protein>
    <submittedName>
        <fullName evidence="2">N-acetylglucosamine kinase</fullName>
    </submittedName>
</protein>
<comment type="caution">
    <text evidence="2">The sequence shown here is derived from an EMBL/GenBank/DDBJ whole genome shotgun (WGS) entry which is preliminary data.</text>
</comment>
<dbReference type="Gene3D" id="3.30.420.40">
    <property type="match status" value="2"/>
</dbReference>
<dbReference type="OrthoDB" id="63487at2"/>
<dbReference type="Proteomes" id="UP000244940">
    <property type="component" value="Unassembled WGS sequence"/>
</dbReference>
<organism evidence="2 3">
    <name type="scientific">Pararhodobacter marinus</name>
    <dbReference type="NCBI Taxonomy" id="2184063"/>
    <lineage>
        <taxon>Bacteria</taxon>
        <taxon>Pseudomonadati</taxon>
        <taxon>Pseudomonadota</taxon>
        <taxon>Alphaproteobacteria</taxon>
        <taxon>Rhodobacterales</taxon>
        <taxon>Paracoccaceae</taxon>
        <taxon>Pararhodobacter</taxon>
    </lineage>
</organism>
<keyword evidence="2" id="KW-0418">Kinase</keyword>
<dbReference type="AlphaFoldDB" id="A0A2U2CG52"/>
<dbReference type="RefSeq" id="WP_109531887.1">
    <property type="nucleotide sequence ID" value="NZ_QEYD01000002.1"/>
</dbReference>
<dbReference type="PANTHER" id="PTHR43190">
    <property type="entry name" value="N-ACETYL-D-GLUCOSAMINE KINASE"/>
    <property type="match status" value="1"/>
</dbReference>
<sequence length="291" mass="29853">MRWLGVDMGGTATRWALVETGGKVVSRGETPGASGLAFDAAGRAALHAALAPLRAQGPVDGAYLGVTGAGFADDPDLRRLIARALGLPEEKIRVVNDMVLAWRACWPKGGGHLVASGTGSVGFTMQGETLLIGGRGTLIDDAGSGAWIALRALDALWRRIDESGKPEGAETLARTLAAAMGGSDWEATRRAVYGADRGAIGRLAQPVAQAAMAGDPLALELMRRAGEELARLARILVARAGAAPVAVIGGVLSLHPDIRAALEAGTPGITLCYPQPDAALTAARLAQEAFA</sequence>
<keyword evidence="3" id="KW-1185">Reference proteome</keyword>
<dbReference type="SUPFAM" id="SSF53067">
    <property type="entry name" value="Actin-like ATPase domain"/>
    <property type="match status" value="2"/>
</dbReference>
<dbReference type="InterPro" id="IPR043129">
    <property type="entry name" value="ATPase_NBD"/>
</dbReference>
<reference evidence="2 3" key="1">
    <citation type="submission" date="2018-05" db="EMBL/GenBank/DDBJ databases">
        <title>Pararhodobacter marina sp. nov., isolated from deep-sea water of the Indian Ocean.</title>
        <authorList>
            <person name="Lai Q.Sr."/>
            <person name="Liu X."/>
            <person name="Shao Z."/>
        </authorList>
    </citation>
    <scope>NUCLEOTIDE SEQUENCE [LARGE SCALE GENOMIC DNA]</scope>
    <source>
        <strain evidence="2 3">CIC4N-9</strain>
    </source>
</reference>
<dbReference type="InterPro" id="IPR052519">
    <property type="entry name" value="Euk-type_GlcNAc_Kinase"/>
</dbReference>
<keyword evidence="2" id="KW-0808">Transferase</keyword>
<name>A0A2U2CG52_9RHOB</name>
<dbReference type="GeneID" id="94363917"/>
<dbReference type="EMBL" id="QEYD01000002">
    <property type="protein sequence ID" value="PWE30809.1"/>
    <property type="molecule type" value="Genomic_DNA"/>
</dbReference>
<dbReference type="GO" id="GO:0016301">
    <property type="term" value="F:kinase activity"/>
    <property type="evidence" value="ECO:0007669"/>
    <property type="project" value="UniProtKB-KW"/>
</dbReference>
<dbReference type="PANTHER" id="PTHR43190:SF3">
    <property type="entry name" value="N-ACETYL-D-GLUCOSAMINE KINASE"/>
    <property type="match status" value="1"/>
</dbReference>
<evidence type="ECO:0000313" key="2">
    <source>
        <dbReference type="EMBL" id="PWE30809.1"/>
    </source>
</evidence>
<evidence type="ECO:0000313" key="3">
    <source>
        <dbReference type="Proteomes" id="UP000244940"/>
    </source>
</evidence>
<accession>A0A2U2CG52</accession>